<name>A0A2P5X042_GOSBA</name>
<organism evidence="2 3">
    <name type="scientific">Gossypium barbadense</name>
    <name type="common">Sea Island cotton</name>
    <name type="synonym">Hibiscus barbadensis</name>
    <dbReference type="NCBI Taxonomy" id="3634"/>
    <lineage>
        <taxon>Eukaryota</taxon>
        <taxon>Viridiplantae</taxon>
        <taxon>Streptophyta</taxon>
        <taxon>Embryophyta</taxon>
        <taxon>Tracheophyta</taxon>
        <taxon>Spermatophyta</taxon>
        <taxon>Magnoliopsida</taxon>
        <taxon>eudicotyledons</taxon>
        <taxon>Gunneridae</taxon>
        <taxon>Pentapetalae</taxon>
        <taxon>rosids</taxon>
        <taxon>malvids</taxon>
        <taxon>Malvales</taxon>
        <taxon>Malvaceae</taxon>
        <taxon>Malvoideae</taxon>
        <taxon>Gossypium</taxon>
    </lineage>
</organism>
<evidence type="ECO:0000313" key="2">
    <source>
        <dbReference type="EMBL" id="PPR96703.1"/>
    </source>
</evidence>
<feature type="region of interest" description="Disordered" evidence="1">
    <location>
        <begin position="56"/>
        <end position="121"/>
    </location>
</feature>
<proteinExistence type="predicted"/>
<reference evidence="2 3" key="1">
    <citation type="submission" date="2015-01" db="EMBL/GenBank/DDBJ databases">
        <title>Genome of allotetraploid Gossypium barbadense reveals genomic plasticity and fiber elongation in cotton evolution.</title>
        <authorList>
            <person name="Chen X."/>
            <person name="Liu X."/>
            <person name="Zhao B."/>
            <person name="Zheng H."/>
            <person name="Hu Y."/>
            <person name="Lu G."/>
            <person name="Yang C."/>
            <person name="Chen J."/>
            <person name="Shan C."/>
            <person name="Zhang L."/>
            <person name="Zhou Y."/>
            <person name="Wang L."/>
            <person name="Guo W."/>
            <person name="Bai Y."/>
            <person name="Ruan J."/>
            <person name="Shangguan X."/>
            <person name="Mao Y."/>
            <person name="Jiang J."/>
            <person name="Zhu Y."/>
            <person name="Lei J."/>
            <person name="Kang H."/>
            <person name="Chen S."/>
            <person name="He X."/>
            <person name="Wang R."/>
            <person name="Wang Y."/>
            <person name="Chen J."/>
            <person name="Wang L."/>
            <person name="Yu S."/>
            <person name="Wang B."/>
            <person name="Wei J."/>
            <person name="Song S."/>
            <person name="Lu X."/>
            <person name="Gao Z."/>
            <person name="Gu W."/>
            <person name="Deng X."/>
            <person name="Ma D."/>
            <person name="Wang S."/>
            <person name="Liang W."/>
            <person name="Fang L."/>
            <person name="Cai C."/>
            <person name="Zhu X."/>
            <person name="Zhou B."/>
            <person name="Zhang Y."/>
            <person name="Chen Z."/>
            <person name="Xu S."/>
            <person name="Zhu R."/>
            <person name="Wang S."/>
            <person name="Zhang T."/>
            <person name="Zhao G."/>
        </authorList>
    </citation>
    <scope>NUCLEOTIDE SEQUENCE [LARGE SCALE GENOMIC DNA]</scope>
    <source>
        <strain evidence="3">cv. Xinhai21</strain>
        <tissue evidence="2">Leaf</tissue>
    </source>
</reference>
<dbReference type="Proteomes" id="UP000239757">
    <property type="component" value="Unassembled WGS sequence"/>
</dbReference>
<evidence type="ECO:0000256" key="1">
    <source>
        <dbReference type="SAM" id="MobiDB-lite"/>
    </source>
</evidence>
<dbReference type="AlphaFoldDB" id="A0A2P5X042"/>
<evidence type="ECO:0000313" key="3">
    <source>
        <dbReference type="Proteomes" id="UP000239757"/>
    </source>
</evidence>
<gene>
    <name evidence="2" type="ORF">GOBAR_AA23953</name>
</gene>
<protein>
    <submittedName>
        <fullName evidence="2">Uncharacterized protein</fullName>
    </submittedName>
</protein>
<accession>A0A2P5X042</accession>
<dbReference type="EMBL" id="KZ666001">
    <property type="protein sequence ID" value="PPR96703.1"/>
    <property type="molecule type" value="Genomic_DNA"/>
</dbReference>
<sequence>MRQLDLVGPLDGYNTLIGQSPPHNCTGYNLKDGVELGPPIRSQHVGLYDWLMGNNGRPSVSSLGHGPTNELDPRRRFKKRNCPAGPQPVQTERSPSDVTNRSTANVFCRTPASPSAIGKTK</sequence>
<feature type="compositionally biased region" description="Polar residues" evidence="1">
    <location>
        <begin position="88"/>
        <end position="105"/>
    </location>
</feature>